<reference evidence="6" key="1">
    <citation type="journal article" date="2010" name="Science">
        <title>The genome of the Western clawed frog Xenopus tropicalis.</title>
        <authorList>
            <person name="Hellsten U."/>
            <person name="Harland R.M."/>
            <person name="Gilchrist M.J."/>
            <person name="Hendrix D."/>
            <person name="Jurka J."/>
            <person name="Kapitonov V."/>
            <person name="Ovcharenko I."/>
            <person name="Putnam N.H."/>
            <person name="Shu S."/>
            <person name="Taher L."/>
            <person name="Blitz I.L."/>
            <person name="Blumberg B."/>
            <person name="Dichmann D.S."/>
            <person name="Dubchak I."/>
            <person name="Amaya E."/>
            <person name="Detter J.C."/>
            <person name="Fletcher R."/>
            <person name="Gerhard D.S."/>
            <person name="Goodstein D."/>
            <person name="Graves T."/>
            <person name="Grigoriev I.V."/>
            <person name="Grimwood J."/>
            <person name="Kawashima T."/>
            <person name="Lindquist E."/>
            <person name="Lucas S.M."/>
            <person name="Mead P.E."/>
            <person name="Mitros T."/>
            <person name="Ogino H."/>
            <person name="Ohta Y."/>
            <person name="Poliakov A.V."/>
            <person name="Pollet N."/>
            <person name="Robert J."/>
            <person name="Salamov A."/>
            <person name="Sater A.K."/>
            <person name="Schmutz J."/>
            <person name="Terry A."/>
            <person name="Vize P.D."/>
            <person name="Warren W.C."/>
            <person name="Wells D."/>
            <person name="Wills A."/>
            <person name="Wilson R.K."/>
            <person name="Zimmerman L.B."/>
            <person name="Zorn A.M."/>
            <person name="Grainger R."/>
            <person name="Grammer T."/>
            <person name="Khokha M.K."/>
            <person name="Richardson P.M."/>
            <person name="Rokhsar D.S."/>
        </authorList>
    </citation>
    <scope>NUCLEOTIDE SEQUENCE [LARGE SCALE GENOMIC DNA]</scope>
    <source>
        <strain evidence="6">Nigerian</strain>
    </source>
</reference>
<dbReference type="AlphaFoldDB" id="A0A803KEP3"/>
<dbReference type="OMA" id="CEETSIQ"/>
<accession>A0A803KEP3</accession>
<comment type="subcellular location">
    <subcellularLocation>
        <location evidence="3">Nucleus</location>
    </subcellularLocation>
</comment>
<dbReference type="PRINTS" id="PR00454">
    <property type="entry name" value="ETSDOMAIN"/>
</dbReference>
<protein>
    <submittedName>
        <fullName evidence="6 8">ETS-related transcription factor Elf-5-like</fullName>
    </submittedName>
</protein>
<dbReference type="GO" id="GO:0006357">
    <property type="term" value="P:regulation of transcription by RNA polymerase II"/>
    <property type="evidence" value="ECO:0000318"/>
    <property type="project" value="GO_Central"/>
</dbReference>
<dbReference type="Proteomes" id="UP000008143">
    <property type="component" value="Chromosome 7"/>
</dbReference>
<dbReference type="KEGG" id="xtr:116412466"/>
<dbReference type="PANTHER" id="PTHR11849:SF316">
    <property type="entry name" value="ETS-RELATED TRANSCRIPTION FACTOR ELF-5-LIKE"/>
    <property type="match status" value="1"/>
</dbReference>
<reference evidence="8" key="3">
    <citation type="submission" date="2025-04" db="UniProtKB">
        <authorList>
            <consortium name="RefSeq"/>
        </authorList>
    </citation>
    <scope>IDENTIFICATION</scope>
    <source>
        <strain evidence="8">Nigerian</strain>
        <tissue evidence="8">Liver and blood</tissue>
    </source>
</reference>
<dbReference type="Gene3D" id="1.10.10.10">
    <property type="entry name" value="Winged helix-like DNA-binding domain superfamily/Winged helix DNA-binding domain"/>
    <property type="match status" value="1"/>
</dbReference>
<dbReference type="GO" id="GO:0030154">
    <property type="term" value="P:cell differentiation"/>
    <property type="evidence" value="ECO:0000318"/>
    <property type="project" value="GO_Central"/>
</dbReference>
<feature type="domain" description="ETS" evidence="5">
    <location>
        <begin position="140"/>
        <end position="221"/>
    </location>
</feature>
<evidence type="ECO:0000313" key="8">
    <source>
        <dbReference type="RefSeq" id="XP_031762621.1"/>
    </source>
</evidence>
<evidence type="ECO:0000313" key="9">
    <source>
        <dbReference type="Xenbase" id="XB-GENE-29098879"/>
    </source>
</evidence>
<dbReference type="SMART" id="SM00413">
    <property type="entry name" value="ETS"/>
    <property type="match status" value="1"/>
</dbReference>
<dbReference type="InterPro" id="IPR036388">
    <property type="entry name" value="WH-like_DNA-bd_sf"/>
</dbReference>
<dbReference type="PROSITE" id="PS50061">
    <property type="entry name" value="ETS_DOMAIN_3"/>
    <property type="match status" value="1"/>
</dbReference>
<evidence type="ECO:0000256" key="4">
    <source>
        <dbReference type="SAM" id="MobiDB-lite"/>
    </source>
</evidence>
<keyword evidence="3" id="KW-0539">Nucleus</keyword>
<evidence type="ECO:0000256" key="2">
    <source>
        <dbReference type="ARBA" id="ARBA00023125"/>
    </source>
</evidence>
<sequence length="236" mass="26852">MYHPQAMPLPSHLPEDPPPSTSQALLTEICPASIPWDHSEFGYETNDMDLPFLACLASPSYSALASDTCSMADKSTDEGAPQFTELLATVTTYRRNLAQQVSQEKTMSLITVGDTSISGESKSQRVPRESSRQRKTGQGVHLWEFVRDLLLHPQKDREAVRWENRKEGTFRVIRSDTFARLWGEQKKNKCMNYEKLSRALRHYYKSGILEKVGGRLTYKFGRKAHGWSDEPLQKVT</sequence>
<feature type="compositionally biased region" description="Basic and acidic residues" evidence="4">
    <location>
        <begin position="122"/>
        <end position="132"/>
    </location>
</feature>
<comment type="similarity">
    <text evidence="1 3">Belongs to the ETS family.</text>
</comment>
<dbReference type="SUPFAM" id="SSF46785">
    <property type="entry name" value="Winged helix' DNA-binding domain"/>
    <property type="match status" value="1"/>
</dbReference>
<dbReference type="GeneTree" id="ENSGT00940000160980"/>
<dbReference type="Pfam" id="PF00178">
    <property type="entry name" value="Ets"/>
    <property type="match status" value="1"/>
</dbReference>
<dbReference type="Ensembl" id="ENSXETT00000118605">
    <property type="protein sequence ID" value="ENSXETP00000118875"/>
    <property type="gene ID" value="ENSXETG00000044070"/>
</dbReference>
<dbReference type="GO" id="GO:0043565">
    <property type="term" value="F:sequence-specific DNA binding"/>
    <property type="evidence" value="ECO:0007669"/>
    <property type="project" value="InterPro"/>
</dbReference>
<dbReference type="PROSITE" id="PS00346">
    <property type="entry name" value="ETS_DOMAIN_2"/>
    <property type="match status" value="1"/>
</dbReference>
<dbReference type="Xenbase" id="XB-GENE-29098879">
    <property type="gene designation" value="LOC116412466"/>
</dbReference>
<dbReference type="RefSeq" id="XP_031762621.1">
    <property type="nucleotide sequence ID" value="XM_031906761.1"/>
</dbReference>
<name>A0A803KEP3_XENTR</name>
<dbReference type="InterPro" id="IPR036390">
    <property type="entry name" value="WH_DNA-bd_sf"/>
</dbReference>
<evidence type="ECO:0000259" key="5">
    <source>
        <dbReference type="PROSITE" id="PS50061"/>
    </source>
</evidence>
<proteinExistence type="inferred from homology"/>
<dbReference type="PANTHER" id="PTHR11849">
    <property type="entry name" value="ETS"/>
    <property type="match status" value="1"/>
</dbReference>
<feature type="region of interest" description="Disordered" evidence="4">
    <location>
        <begin position="114"/>
        <end position="135"/>
    </location>
</feature>
<evidence type="ECO:0000256" key="1">
    <source>
        <dbReference type="ARBA" id="ARBA00005562"/>
    </source>
</evidence>
<dbReference type="GeneID" id="116412466"/>
<organism evidence="6">
    <name type="scientific">Xenopus tropicalis</name>
    <name type="common">Western clawed frog</name>
    <name type="synonym">Silurana tropicalis</name>
    <dbReference type="NCBI Taxonomy" id="8364"/>
    <lineage>
        <taxon>Eukaryota</taxon>
        <taxon>Metazoa</taxon>
        <taxon>Chordata</taxon>
        <taxon>Craniata</taxon>
        <taxon>Vertebrata</taxon>
        <taxon>Euteleostomi</taxon>
        <taxon>Amphibia</taxon>
        <taxon>Batrachia</taxon>
        <taxon>Anura</taxon>
        <taxon>Pipoidea</taxon>
        <taxon>Pipidae</taxon>
        <taxon>Xenopodinae</taxon>
        <taxon>Xenopus</taxon>
        <taxon>Silurana</taxon>
    </lineage>
</organism>
<keyword evidence="2 3" id="KW-0238">DNA-binding</keyword>
<dbReference type="InterPro" id="IPR046328">
    <property type="entry name" value="ETS_fam"/>
</dbReference>
<gene>
    <name evidence="6 8 9" type="primary">LOC116412466</name>
</gene>
<dbReference type="InterPro" id="IPR000418">
    <property type="entry name" value="Ets_dom"/>
</dbReference>
<dbReference type="GO" id="GO:0000981">
    <property type="term" value="F:DNA-binding transcription factor activity, RNA polymerase II-specific"/>
    <property type="evidence" value="ECO:0000318"/>
    <property type="project" value="GO_Central"/>
</dbReference>
<evidence type="ECO:0000313" key="6">
    <source>
        <dbReference type="Ensembl" id="ENSXETP00000118875"/>
    </source>
</evidence>
<keyword evidence="7" id="KW-1185">Reference proteome</keyword>
<evidence type="ECO:0000313" key="7">
    <source>
        <dbReference type="Proteomes" id="UP000008143"/>
    </source>
</evidence>
<dbReference type="GO" id="GO:0005634">
    <property type="term" value="C:nucleus"/>
    <property type="evidence" value="ECO:0000318"/>
    <property type="project" value="GO_Central"/>
</dbReference>
<evidence type="ECO:0000256" key="3">
    <source>
        <dbReference type="RuleBase" id="RU004019"/>
    </source>
</evidence>
<dbReference type="OrthoDB" id="5961210at2759"/>
<reference evidence="6" key="2">
    <citation type="submission" date="2021-03" db="UniProtKB">
        <authorList>
            <consortium name="Ensembl"/>
        </authorList>
    </citation>
    <scope>IDENTIFICATION</scope>
</reference>
<feature type="region of interest" description="Disordered" evidence="4">
    <location>
        <begin position="1"/>
        <end position="22"/>
    </location>
</feature>